<dbReference type="NCBIfam" id="TIGR01292">
    <property type="entry name" value="TRX_reduct"/>
    <property type="match status" value="1"/>
</dbReference>
<proteinExistence type="inferred from homology"/>
<dbReference type="InterPro" id="IPR036188">
    <property type="entry name" value="FAD/NAD-bd_sf"/>
</dbReference>
<evidence type="ECO:0000256" key="8">
    <source>
        <dbReference type="RuleBase" id="RU003881"/>
    </source>
</evidence>
<keyword evidence="4 7" id="KW-0560">Oxidoreductase</keyword>
<accession>A0A4D6Y3J7</accession>
<feature type="domain" description="FAD/NAD(P)-binding" evidence="9">
    <location>
        <begin position="9"/>
        <end position="306"/>
    </location>
</feature>
<dbReference type="PROSITE" id="PS00573">
    <property type="entry name" value="PYRIDINE_REDOX_2"/>
    <property type="match status" value="1"/>
</dbReference>
<reference evidence="10 11" key="2">
    <citation type="submission" date="2019-05" db="EMBL/GenBank/DDBJ databases">
        <title>Genome evolution of the obligate endosymbiont Buchnera aphidicola.</title>
        <authorList>
            <person name="Moran N.A."/>
        </authorList>
    </citation>
    <scope>NUCLEOTIDE SEQUENCE [LARGE SCALE GENOMIC DNA]</scope>
    <source>
        <strain evidence="10 11">Bca</strain>
    </source>
</reference>
<evidence type="ECO:0000256" key="7">
    <source>
        <dbReference type="RuleBase" id="RU003880"/>
    </source>
</evidence>
<evidence type="ECO:0000313" key="10">
    <source>
        <dbReference type="EMBL" id="QCI20451.1"/>
    </source>
</evidence>
<dbReference type="InterPro" id="IPR050097">
    <property type="entry name" value="Ferredoxin-NADP_redctase_2"/>
</dbReference>
<evidence type="ECO:0000256" key="4">
    <source>
        <dbReference type="ARBA" id="ARBA00023002"/>
    </source>
</evidence>
<evidence type="ECO:0000256" key="2">
    <source>
        <dbReference type="ARBA" id="ARBA00022630"/>
    </source>
</evidence>
<dbReference type="Gene3D" id="3.50.50.60">
    <property type="entry name" value="FAD/NAD(P)-binding domain"/>
    <property type="match status" value="2"/>
</dbReference>
<keyword evidence="5" id="KW-1015">Disulfide bond</keyword>
<evidence type="ECO:0000256" key="3">
    <source>
        <dbReference type="ARBA" id="ARBA00022827"/>
    </source>
</evidence>
<reference evidence="10 11" key="1">
    <citation type="submission" date="2018-12" db="EMBL/GenBank/DDBJ databases">
        <authorList>
            <person name="Chong R.A."/>
        </authorList>
    </citation>
    <scope>NUCLEOTIDE SEQUENCE [LARGE SCALE GENOMIC DNA]</scope>
    <source>
        <strain evidence="10 11">Bca</strain>
    </source>
</reference>
<dbReference type="GO" id="GO:0005737">
    <property type="term" value="C:cytoplasm"/>
    <property type="evidence" value="ECO:0007669"/>
    <property type="project" value="InterPro"/>
</dbReference>
<dbReference type="RefSeq" id="WP_158359469.1">
    <property type="nucleotide sequence ID" value="NZ_CP034879.1"/>
</dbReference>
<evidence type="ECO:0000313" key="11">
    <source>
        <dbReference type="Proteomes" id="UP000298594"/>
    </source>
</evidence>
<evidence type="ECO:0000259" key="9">
    <source>
        <dbReference type="Pfam" id="PF07992"/>
    </source>
</evidence>
<dbReference type="Proteomes" id="UP000298594">
    <property type="component" value="Chromosome"/>
</dbReference>
<comment type="catalytic activity">
    <reaction evidence="7">
        <text>[thioredoxin]-dithiol + NADP(+) = [thioredoxin]-disulfide + NADPH + H(+)</text>
        <dbReference type="Rhea" id="RHEA:20345"/>
        <dbReference type="Rhea" id="RHEA-COMP:10698"/>
        <dbReference type="Rhea" id="RHEA-COMP:10700"/>
        <dbReference type="ChEBI" id="CHEBI:15378"/>
        <dbReference type="ChEBI" id="CHEBI:29950"/>
        <dbReference type="ChEBI" id="CHEBI:50058"/>
        <dbReference type="ChEBI" id="CHEBI:57783"/>
        <dbReference type="ChEBI" id="CHEBI:58349"/>
        <dbReference type="EC" id="1.8.1.9"/>
    </reaction>
</comment>
<dbReference type="EMBL" id="CP034879">
    <property type="protein sequence ID" value="QCI20451.1"/>
    <property type="molecule type" value="Genomic_DNA"/>
</dbReference>
<keyword evidence="6 7" id="KW-0676">Redox-active center</keyword>
<protein>
    <recommendedName>
        <fullName evidence="7">Thioredoxin reductase</fullName>
        <ecNumber evidence="7">1.8.1.9</ecNumber>
    </recommendedName>
</protein>
<dbReference type="GO" id="GO:0004791">
    <property type="term" value="F:thioredoxin-disulfide reductase (NADPH) activity"/>
    <property type="evidence" value="ECO:0007669"/>
    <property type="project" value="UniProtKB-UniRule"/>
</dbReference>
<dbReference type="OrthoDB" id="9806179at2"/>
<dbReference type="InterPro" id="IPR005982">
    <property type="entry name" value="Thioredox_Rdtase"/>
</dbReference>
<dbReference type="PRINTS" id="PR00469">
    <property type="entry name" value="PNDRDTASEII"/>
</dbReference>
<evidence type="ECO:0000256" key="6">
    <source>
        <dbReference type="ARBA" id="ARBA00023284"/>
    </source>
</evidence>
<dbReference type="Pfam" id="PF07992">
    <property type="entry name" value="Pyr_redox_2"/>
    <property type="match status" value="1"/>
</dbReference>
<comment type="subunit">
    <text evidence="7">Homodimer.</text>
</comment>
<comment type="similarity">
    <text evidence="1 7">Belongs to the class-II pyridine nucleotide-disulfide oxidoreductase family.</text>
</comment>
<keyword evidence="2 7" id="KW-0285">Flavoprotein</keyword>
<dbReference type="EC" id="1.8.1.9" evidence="7"/>
<keyword evidence="8" id="KW-0521">NADP</keyword>
<name>A0A4D6Y3J7_9GAMM</name>
<evidence type="ECO:0000256" key="5">
    <source>
        <dbReference type="ARBA" id="ARBA00023157"/>
    </source>
</evidence>
<keyword evidence="3 7" id="KW-0274">FAD</keyword>
<dbReference type="AlphaFoldDB" id="A0A4D6Y3J7"/>
<gene>
    <name evidence="10" type="primary">trxB</name>
    <name evidence="10" type="ORF">D9V67_01605</name>
</gene>
<dbReference type="SUPFAM" id="SSF51905">
    <property type="entry name" value="FAD/NAD(P)-binding domain"/>
    <property type="match status" value="1"/>
</dbReference>
<evidence type="ECO:0000256" key="1">
    <source>
        <dbReference type="ARBA" id="ARBA00009333"/>
    </source>
</evidence>
<dbReference type="InterPro" id="IPR008255">
    <property type="entry name" value="Pyr_nucl-diS_OxRdtase_2_AS"/>
</dbReference>
<dbReference type="GO" id="GO:0019430">
    <property type="term" value="P:removal of superoxide radicals"/>
    <property type="evidence" value="ECO:0007669"/>
    <property type="project" value="UniProtKB-UniRule"/>
</dbReference>
<dbReference type="PANTHER" id="PTHR48105">
    <property type="entry name" value="THIOREDOXIN REDUCTASE 1-RELATED-RELATED"/>
    <property type="match status" value="1"/>
</dbReference>
<organism evidence="10 11">
    <name type="scientific">Buchnera aphidicola</name>
    <name type="common">Brachycaudus cardui</name>
    <dbReference type="NCBI Taxonomy" id="557993"/>
    <lineage>
        <taxon>Bacteria</taxon>
        <taxon>Pseudomonadati</taxon>
        <taxon>Pseudomonadota</taxon>
        <taxon>Gammaproteobacteria</taxon>
        <taxon>Enterobacterales</taxon>
        <taxon>Erwiniaceae</taxon>
        <taxon>Buchnera</taxon>
    </lineage>
</organism>
<sequence>MNSFIKHSKVIILGSGPAGYTAAIYAARANLHPFLITGTNKGGQLMNTDEIENWPGDVDKITGSELMSRMHKHAIKFKAKIISDTIHSVDFKKKPFYLIGEEYEYTADSIIIATGANPRYLGLKSEEIFKGKGVSTCAVCDGFFYKNKEVAVVGGGNTAIEETLYLSNFVETVHLIHRRINFKAEKILIDRLTKKIKNKKVVLHLNSTVKNILGNSSGVTHVLITQKQMKEEKEIKIKISGIFIAIGYVPNTNIFINQLKMKEGYIEIMRGAHGGNYTQTSIPGIFAAGDVVDHVYRQAITSSSSGCMAALDSERYLSSLL</sequence>
<dbReference type="PRINTS" id="PR00368">
    <property type="entry name" value="FADPNR"/>
</dbReference>
<comment type="cofactor">
    <cofactor evidence="8">
        <name>FAD</name>
        <dbReference type="ChEBI" id="CHEBI:57692"/>
    </cofactor>
    <text evidence="8">Binds 1 FAD per subunit.</text>
</comment>
<dbReference type="InterPro" id="IPR023753">
    <property type="entry name" value="FAD/NAD-binding_dom"/>
</dbReference>